<dbReference type="Pfam" id="PF06253">
    <property type="entry name" value="MTTB"/>
    <property type="match status" value="1"/>
</dbReference>
<dbReference type="OrthoDB" id="5418352at2"/>
<evidence type="ECO:0000313" key="4">
    <source>
        <dbReference type="EMBL" id="CEO87377.1"/>
    </source>
</evidence>
<dbReference type="GO" id="GO:0015948">
    <property type="term" value="P:methanogenesis"/>
    <property type="evidence" value="ECO:0007669"/>
    <property type="project" value="InterPro"/>
</dbReference>
<keyword evidence="5" id="KW-1185">Reference proteome</keyword>
<reference evidence="5" key="1">
    <citation type="submission" date="2015-01" db="EMBL/GenBank/DDBJ databases">
        <authorList>
            <person name="Manzoor Shahid"/>
            <person name="Zubair Saima"/>
        </authorList>
    </citation>
    <scope>NUCLEOTIDE SEQUENCE [LARGE SCALE GENOMIC DNA]</scope>
    <source>
        <strain evidence="5">Sp3</strain>
    </source>
</reference>
<name>A0A0B7MIA8_9FIRM</name>
<dbReference type="InterPro" id="IPR010426">
    <property type="entry name" value="MTTB_MeTrfase"/>
</dbReference>
<accession>A0A0B7MIA8</accession>
<keyword evidence="3 4" id="KW-0808">Transferase</keyword>
<protein>
    <submittedName>
        <fullName evidence="4">Trimethylamine:corrinoid methyltransferase</fullName>
    </submittedName>
</protein>
<dbReference type="EMBL" id="CDRZ01000003">
    <property type="protein sequence ID" value="CEO87377.1"/>
    <property type="molecule type" value="Genomic_DNA"/>
</dbReference>
<dbReference type="InterPro" id="IPR038601">
    <property type="entry name" value="MttB-like_sf"/>
</dbReference>
<evidence type="ECO:0000313" key="5">
    <source>
        <dbReference type="Proteomes" id="UP000046155"/>
    </source>
</evidence>
<dbReference type="AlphaFoldDB" id="A0A0B7MIA8"/>
<dbReference type="Gene3D" id="3.20.20.480">
    <property type="entry name" value="Trimethylamine methyltransferase-like"/>
    <property type="match status" value="1"/>
</dbReference>
<dbReference type="RefSeq" id="WP_044663756.1">
    <property type="nucleotide sequence ID" value="NZ_CDRZ01000003.1"/>
</dbReference>
<organism evidence="4 5">
    <name type="scientific">Syntrophaceticus schinkii</name>
    <dbReference type="NCBI Taxonomy" id="499207"/>
    <lineage>
        <taxon>Bacteria</taxon>
        <taxon>Bacillati</taxon>
        <taxon>Bacillota</taxon>
        <taxon>Clostridia</taxon>
        <taxon>Thermoanaerobacterales</taxon>
        <taxon>Thermoanaerobacterales Family III. Incertae Sedis</taxon>
        <taxon>Syntrophaceticus</taxon>
    </lineage>
</organism>
<comment type="similarity">
    <text evidence="1">Belongs to the trimethylamine methyltransferase family.</text>
</comment>
<sequence>MSIQSIESNYGGGHQSVHFKVLSDQQCEKIIGAALEILERTGVDINCEEALSLLKEAGCFIDGKRVRIPSYLIKKALQTAPSRVVLADRNGNRKLFLEGNNSYFGLGPTCPNFIDAETGERRKATKQDVVNTAIVADKLPNIDYVMSLSMISDHTPALADVHEVHAMLQYTTKPLAGWAFNAAGMQDIIDMCSVVAGSLEELQRNPFIVLYSEPTSPLTHSNDALKKLLLTAENRIPVVYTPGMIIGGTAPVTLAGALAVGVADNLTGLLLSQLKREGAPFIGAAPGGPMDMATMQHCYGAPELLLQQAASTDIYHYLKLPIWGTAGTTDSKIVDEQAAIDDAIQVFAGALSGAHLIHDVGFIDLGMTGSLEQMVLCDEIIGYVRRFVYGLEINDETLALEVVDQVGPGGQFLGTKHTFRNFKERSWKPTLFDRRSFEQWEKDGKKTMGQRVHEKVKQILDEHQPQLLPEEVIKQLDAIVDRAEARIKK</sequence>
<evidence type="ECO:0000256" key="2">
    <source>
        <dbReference type="ARBA" id="ARBA00022603"/>
    </source>
</evidence>
<dbReference type="Proteomes" id="UP000046155">
    <property type="component" value="Unassembled WGS sequence"/>
</dbReference>
<dbReference type="GO" id="GO:0008168">
    <property type="term" value="F:methyltransferase activity"/>
    <property type="evidence" value="ECO:0007669"/>
    <property type="project" value="UniProtKB-KW"/>
</dbReference>
<evidence type="ECO:0000256" key="1">
    <source>
        <dbReference type="ARBA" id="ARBA00007137"/>
    </source>
</evidence>
<proteinExistence type="inferred from homology"/>
<dbReference type="GO" id="GO:0032259">
    <property type="term" value="P:methylation"/>
    <property type="evidence" value="ECO:0007669"/>
    <property type="project" value="UniProtKB-KW"/>
</dbReference>
<keyword evidence="2 4" id="KW-0489">Methyltransferase</keyword>
<evidence type="ECO:0000256" key="3">
    <source>
        <dbReference type="ARBA" id="ARBA00022679"/>
    </source>
</evidence>
<gene>
    <name evidence="4" type="ORF">SSCH_1000014</name>
</gene>